<keyword evidence="4" id="KW-0539">Nucleus</keyword>
<keyword evidence="8" id="KW-0479">Metal-binding</keyword>
<dbReference type="Proteomes" id="UP001162483">
    <property type="component" value="Unassembled WGS sequence"/>
</dbReference>
<keyword evidence="3" id="KW-0813">Transport</keyword>
<proteinExistence type="predicted"/>
<evidence type="ECO:0000256" key="3">
    <source>
        <dbReference type="ARBA" id="ARBA00023132"/>
    </source>
</evidence>
<evidence type="ECO:0000256" key="6">
    <source>
        <dbReference type="ARBA" id="ARBA00039886"/>
    </source>
</evidence>
<dbReference type="EMBL" id="CATNWA010012412">
    <property type="protein sequence ID" value="CAI9563390.1"/>
    <property type="molecule type" value="Genomic_DNA"/>
</dbReference>
<keyword evidence="3" id="KW-0906">Nuclear pore complex</keyword>
<name>A0ABN9CT62_9NEOB</name>
<evidence type="ECO:0000256" key="5">
    <source>
        <dbReference type="ARBA" id="ARBA00037262"/>
    </source>
</evidence>
<protein>
    <recommendedName>
        <fullName evidence="6">Nucleoporin NUP42</fullName>
    </recommendedName>
    <alternativeName>
        <fullName evidence="7">Nucleoporin-like protein 2</fullName>
    </alternativeName>
</protein>
<feature type="compositionally biased region" description="Low complexity" evidence="9">
    <location>
        <begin position="233"/>
        <end position="244"/>
    </location>
</feature>
<reference evidence="11" key="1">
    <citation type="submission" date="2023-05" db="EMBL/GenBank/DDBJ databases">
        <authorList>
            <person name="Stuckert A."/>
        </authorList>
    </citation>
    <scope>NUCLEOTIDE SEQUENCE</scope>
</reference>
<feature type="region of interest" description="Disordered" evidence="9">
    <location>
        <begin position="223"/>
        <end position="244"/>
    </location>
</feature>
<evidence type="ECO:0000256" key="8">
    <source>
        <dbReference type="PROSITE-ProRule" id="PRU00723"/>
    </source>
</evidence>
<evidence type="ECO:0000256" key="4">
    <source>
        <dbReference type="ARBA" id="ARBA00023242"/>
    </source>
</evidence>
<feature type="compositionally biased region" description="Basic and acidic residues" evidence="9">
    <location>
        <begin position="112"/>
        <end position="123"/>
    </location>
</feature>
<evidence type="ECO:0000259" key="10">
    <source>
        <dbReference type="PROSITE" id="PS50103"/>
    </source>
</evidence>
<keyword evidence="8" id="KW-0862">Zinc</keyword>
<dbReference type="InterPro" id="IPR051767">
    <property type="entry name" value="Nucleoporin_NUP42"/>
</dbReference>
<sequence length="482" mass="53908">MAICSYFLEGRCRYGDRCWNEHPRGGGGRRQEQSRSHYQQPPAGSRTWTSSNQRYVQPSNFSKSTTWTRDNSQTSYAPHSDSHDNRSRPYNSGSSAGSFSNQNRFSTLSSQDHSRETQSDKDGSLFDEIKRDLDAWESSGQWIFSVYSVSKDTRNVTEFTDISPEELRLECYTARDSGNMQNYVSSVQQLASQWKQRIHAIRNTNISSQTALINELTKPAASSAPMFGGQQNSSFPTTSSSTSSVPQSAINFSFKTDSQAPSAGPISSFPSAPGFGNKSATGFSNAVTGSAASFSFAVQKLLMVHHLASTVQRRFRLLHFPLHPPPPQMPEQLLFLGLLQPQLLCLQVLLPSQLVLEEQQRLQVLGKIPNQSLEGQQRLLVLGKMSNQSLEERQQLLVLGKVPHQSLEGQQQLLVLGKVPHQSLEVVLVLLALEFWLVIQRHQVLGQKQVQCQIYSKEVLQALPLFQHLAKHQVCQKVVHQV</sequence>
<evidence type="ECO:0000256" key="1">
    <source>
        <dbReference type="ARBA" id="ARBA00004335"/>
    </source>
</evidence>
<gene>
    <name evidence="11" type="ORF">SPARVUS_LOCUS5731754</name>
</gene>
<evidence type="ECO:0000256" key="9">
    <source>
        <dbReference type="SAM" id="MobiDB-lite"/>
    </source>
</evidence>
<organism evidence="11 12">
    <name type="scientific">Staurois parvus</name>
    <dbReference type="NCBI Taxonomy" id="386267"/>
    <lineage>
        <taxon>Eukaryota</taxon>
        <taxon>Metazoa</taxon>
        <taxon>Chordata</taxon>
        <taxon>Craniata</taxon>
        <taxon>Vertebrata</taxon>
        <taxon>Euteleostomi</taxon>
        <taxon>Amphibia</taxon>
        <taxon>Batrachia</taxon>
        <taxon>Anura</taxon>
        <taxon>Neobatrachia</taxon>
        <taxon>Ranoidea</taxon>
        <taxon>Ranidae</taxon>
        <taxon>Staurois</taxon>
    </lineage>
</organism>
<keyword evidence="3" id="KW-0653">Protein transport</keyword>
<evidence type="ECO:0000313" key="12">
    <source>
        <dbReference type="Proteomes" id="UP001162483"/>
    </source>
</evidence>
<keyword evidence="12" id="KW-1185">Reference proteome</keyword>
<feature type="zinc finger region" description="C3H1-type" evidence="8">
    <location>
        <begin position="1"/>
        <end position="25"/>
    </location>
</feature>
<evidence type="ECO:0000313" key="11">
    <source>
        <dbReference type="EMBL" id="CAI9563390.1"/>
    </source>
</evidence>
<dbReference type="PANTHER" id="PTHR46527">
    <property type="entry name" value="NUCLEOPORIN-LIKE PROTEIN 2"/>
    <property type="match status" value="1"/>
</dbReference>
<dbReference type="InterPro" id="IPR000571">
    <property type="entry name" value="Znf_CCCH"/>
</dbReference>
<comment type="subcellular location">
    <subcellularLocation>
        <location evidence="1">Nucleus membrane</location>
        <topology evidence="1">Peripheral membrane protein</topology>
        <orientation evidence="1">Cytoplasmic side</orientation>
    </subcellularLocation>
    <subcellularLocation>
        <location evidence="2">Nucleus</location>
        <location evidence="2">Nuclear pore complex</location>
    </subcellularLocation>
</comment>
<dbReference type="Gene3D" id="4.10.1000.10">
    <property type="entry name" value="Zinc finger, CCCH-type"/>
    <property type="match status" value="1"/>
</dbReference>
<comment type="caution">
    <text evidence="11">The sequence shown here is derived from an EMBL/GenBank/DDBJ whole genome shotgun (WGS) entry which is preliminary data.</text>
</comment>
<feature type="compositionally biased region" description="Polar residues" evidence="9">
    <location>
        <begin position="88"/>
        <end position="111"/>
    </location>
</feature>
<dbReference type="PROSITE" id="PS50103">
    <property type="entry name" value="ZF_C3H1"/>
    <property type="match status" value="1"/>
</dbReference>
<feature type="domain" description="C3H1-type" evidence="10">
    <location>
        <begin position="1"/>
        <end position="25"/>
    </location>
</feature>
<dbReference type="PANTHER" id="PTHR46527:SF1">
    <property type="entry name" value="NUCLEOPORIN NUP42"/>
    <property type="match status" value="1"/>
</dbReference>
<keyword evidence="3" id="KW-0811">Translocation</keyword>
<accession>A0ABN9CT62</accession>
<evidence type="ECO:0000256" key="2">
    <source>
        <dbReference type="ARBA" id="ARBA00004567"/>
    </source>
</evidence>
<keyword evidence="3" id="KW-0509">mRNA transport</keyword>
<evidence type="ECO:0000256" key="7">
    <source>
        <dbReference type="ARBA" id="ARBA00042384"/>
    </source>
</evidence>
<feature type="region of interest" description="Disordered" evidence="9">
    <location>
        <begin position="23"/>
        <end position="123"/>
    </location>
</feature>
<feature type="compositionally biased region" description="Polar residues" evidence="9">
    <location>
        <begin position="46"/>
        <end position="77"/>
    </location>
</feature>
<keyword evidence="8" id="KW-0863">Zinc-finger</keyword>
<feature type="compositionally biased region" description="Basic and acidic residues" evidence="9">
    <location>
        <begin position="23"/>
        <end position="35"/>
    </location>
</feature>
<dbReference type="SMART" id="SM00356">
    <property type="entry name" value="ZnF_C3H1"/>
    <property type="match status" value="1"/>
</dbReference>
<comment type="function">
    <text evidence="5">Required for the export of mRNAs containing poly(A) tails from the nucleus into the cytoplasm.</text>
</comment>